<organism evidence="1 2">
    <name type="scientific">Cephalotus follicularis</name>
    <name type="common">Albany pitcher plant</name>
    <dbReference type="NCBI Taxonomy" id="3775"/>
    <lineage>
        <taxon>Eukaryota</taxon>
        <taxon>Viridiplantae</taxon>
        <taxon>Streptophyta</taxon>
        <taxon>Embryophyta</taxon>
        <taxon>Tracheophyta</taxon>
        <taxon>Spermatophyta</taxon>
        <taxon>Magnoliopsida</taxon>
        <taxon>eudicotyledons</taxon>
        <taxon>Gunneridae</taxon>
        <taxon>Pentapetalae</taxon>
        <taxon>rosids</taxon>
        <taxon>fabids</taxon>
        <taxon>Oxalidales</taxon>
        <taxon>Cephalotaceae</taxon>
        <taxon>Cephalotus</taxon>
    </lineage>
</organism>
<dbReference type="Proteomes" id="UP000187406">
    <property type="component" value="Unassembled WGS sequence"/>
</dbReference>
<protein>
    <submittedName>
        <fullName evidence="1">Uncharacterized protein</fullName>
    </submittedName>
</protein>
<sequence>MNFSQSDLTAIQSPLVRFTGDTFNSEGVISLPMTLGEEPCKVTILVSFLIIKMPPTYNVILGRASQATPKAVVFIPHLKMKFPTPGGVRVARGDQFAEITKAYASFWIVGYFISCSPRTLLT</sequence>
<dbReference type="OrthoDB" id="1937476at2759"/>
<reference evidence="2" key="1">
    <citation type="submission" date="2016-04" db="EMBL/GenBank/DDBJ databases">
        <title>Cephalotus genome sequencing.</title>
        <authorList>
            <person name="Fukushima K."/>
            <person name="Hasebe M."/>
            <person name="Fang X."/>
        </authorList>
    </citation>
    <scope>NUCLEOTIDE SEQUENCE [LARGE SCALE GENOMIC DNA]</scope>
    <source>
        <strain evidence="2">cv. St1</strain>
    </source>
</reference>
<proteinExistence type="predicted"/>
<evidence type="ECO:0000313" key="1">
    <source>
        <dbReference type="EMBL" id="GAV65859.1"/>
    </source>
</evidence>
<gene>
    <name evidence="1" type="ORF">CFOL_v3_09373</name>
</gene>
<dbReference type="PANTHER" id="PTHR33240">
    <property type="entry name" value="OS08G0508500 PROTEIN"/>
    <property type="match status" value="1"/>
</dbReference>
<name>A0A1Q3BD79_CEPFO</name>
<dbReference type="EMBL" id="BDDD01000436">
    <property type="protein sequence ID" value="GAV65859.1"/>
    <property type="molecule type" value="Genomic_DNA"/>
</dbReference>
<accession>A0A1Q3BD79</accession>
<dbReference type="AlphaFoldDB" id="A0A1Q3BD79"/>
<comment type="caution">
    <text evidence="1">The sequence shown here is derived from an EMBL/GenBank/DDBJ whole genome shotgun (WGS) entry which is preliminary data.</text>
</comment>
<dbReference type="InParanoid" id="A0A1Q3BD79"/>
<dbReference type="PANTHER" id="PTHR33240:SF15">
    <property type="entry name" value="GAG-PRO-LIKE PROTEIN"/>
    <property type="match status" value="1"/>
</dbReference>
<keyword evidence="2" id="KW-1185">Reference proteome</keyword>
<evidence type="ECO:0000313" key="2">
    <source>
        <dbReference type="Proteomes" id="UP000187406"/>
    </source>
</evidence>